<feature type="compositionally biased region" description="Basic residues" evidence="3">
    <location>
        <begin position="1"/>
        <end position="14"/>
    </location>
</feature>
<dbReference type="InterPro" id="IPR052398">
    <property type="entry name" value="Ubiquitin_hydrolase_53/54"/>
</dbReference>
<evidence type="ECO:0000259" key="4">
    <source>
        <dbReference type="PROSITE" id="PS00028"/>
    </source>
</evidence>
<dbReference type="InterPro" id="IPR001394">
    <property type="entry name" value="Peptidase_C19_UCH"/>
</dbReference>
<name>A0AAD1Z1L4_9LAMI</name>
<feature type="region of interest" description="Disordered" evidence="3">
    <location>
        <begin position="958"/>
        <end position="984"/>
    </location>
</feature>
<keyword evidence="6" id="KW-1185">Reference proteome</keyword>
<dbReference type="PANTHER" id="PTHR22975:SF9">
    <property type="entry name" value="ECHINUS SPLICE FORM 3"/>
    <property type="match status" value="1"/>
</dbReference>
<gene>
    <name evidence="5" type="ORF">FPE_LOCUS8504</name>
</gene>
<feature type="compositionally biased region" description="Basic residues" evidence="3">
    <location>
        <begin position="843"/>
        <end position="853"/>
    </location>
</feature>
<sequence>MGPKNRKISTRIKSSRAPPAAATVDGGENPKPTQLESSSSIEGTTSSSYDSIKLECEKAFTTLRRGNHVKALKWMKDLCSKHENSAFVHHVMGTVFAKIALDTNDPNAKQRHLNDATESARKSVTLSPNSVEFSLFYANSLLDIENEKNGYQGVVQECQRALAIESPTDPAKETLREGNFQKISTAEARVAHVKRALRSLIQKIKKYIASEHHHKISSELQSLIQQTNIVSISSRMKNLGHEEQTHLTRVLEDAIELGQMQGIKKIFKTIEERRKEIELSATAAKLLQQKSEFLQDGDVRISPGTLKIRISDLKAHFSEEESVIEILNDALSFKRENKEWKFWLCCCCNQKFADADSYWNHFLQEHLGTSLPTLQSVIPYRVENAWVEILLNCSWKPMDLNAAITMLEERSKFDATNFLDKKYTRNVKDDIHESKKLEDDNKDLKISFLHKSKPSTDDTNRVKLLERIHTSFEWLINCNYLASGHVSKVIHFVVKALSDGCHLLNYSVDQTLVCICFLDRPALQKIDLLFQEILHESFSCKVDKYFDKRCTQVVDIVEKIFLTSDELLLVLDEAFLACKLNSSSRCDTGSFVSTSATSSHSLYENKDNVPDSDALMSWIFSVPPGGGLLTSWTCEREERAYRGKKILQLFEEESHNLQKLCYRKYEHLRYDEALQAVENLCCQERINREQIKDYVPRSYESIIRKRQEELNGSDNGNTIISNSFELAALTNVLKDVESLKLNKFGFEENYVAVEPHLCNVKSGEDGDGRAKDYLQQDSYIEVQLQRQKDREFIELYKIDERIIRANNLMQQFKVYLHHAAAHDFRSILVPLVKSYGQAHVKNLRKKDAKKKSKAAKEASSVELSLDSKHVHERMKDKENKDSEATGDNALSMISDQTSEEISHITAEDDDDNDPKAAIPFAVTEVALKQQEEEYKHGLRLEFDDRKLEETMEYERQIEKETKQKRLAERPVSSEKENDKVALSQKKQPELDVLDFPSNKVSEDGDIRMDTYGPGLENEVVEYNCFLNAIIQSLWHLRRFRDEFLKSSSWHVHFGDPCAICALSDIFISLRTPSMNTRREAVDPTYLRVALSKLYPDGKFFHEMNVDSEELGKIFDGKFLQEINDASEVLGVMHKGKSFDELLNLVEMTRQLACGCGKLNHIHHFLSAQPRIFITVLGWQNNCESVDVITETLAALSTEIDISVIYHGLDRKSIYCLVSVVCCYKQHYICFAYSRESEQWIMYDNETVEVIGGWNDVVSMCERGCQQPQVLFFEAVN</sequence>
<dbReference type="SUPFAM" id="SSF54001">
    <property type="entry name" value="Cysteine proteinases"/>
    <property type="match status" value="1"/>
</dbReference>
<evidence type="ECO:0000256" key="3">
    <source>
        <dbReference type="SAM" id="MobiDB-lite"/>
    </source>
</evidence>
<dbReference type="Pfam" id="PF04781">
    <property type="entry name" value="DUF627"/>
    <property type="match status" value="1"/>
</dbReference>
<dbReference type="Gene3D" id="1.25.40.10">
    <property type="entry name" value="Tetratricopeptide repeat domain"/>
    <property type="match status" value="1"/>
</dbReference>
<dbReference type="GO" id="GO:0004843">
    <property type="term" value="F:cysteine-type deubiquitinase activity"/>
    <property type="evidence" value="ECO:0007669"/>
    <property type="project" value="InterPro"/>
</dbReference>
<dbReference type="PROSITE" id="PS00028">
    <property type="entry name" value="ZINC_FINGER_C2H2_1"/>
    <property type="match status" value="1"/>
</dbReference>
<evidence type="ECO:0000256" key="1">
    <source>
        <dbReference type="ARBA" id="ARBA00022786"/>
    </source>
</evidence>
<dbReference type="InterPro" id="IPR013087">
    <property type="entry name" value="Znf_C2H2_type"/>
</dbReference>
<evidence type="ECO:0000256" key="2">
    <source>
        <dbReference type="ARBA" id="ARBA00022801"/>
    </source>
</evidence>
<dbReference type="InterPro" id="IPR011990">
    <property type="entry name" value="TPR-like_helical_dom_sf"/>
</dbReference>
<dbReference type="InterPro" id="IPR006866">
    <property type="entry name" value="DUF627_N"/>
</dbReference>
<dbReference type="EMBL" id="OU503040">
    <property type="protein sequence ID" value="CAI9761074.1"/>
    <property type="molecule type" value="Genomic_DNA"/>
</dbReference>
<evidence type="ECO:0000313" key="6">
    <source>
        <dbReference type="Proteomes" id="UP000834106"/>
    </source>
</evidence>
<dbReference type="AlphaFoldDB" id="A0AAD1Z1L4"/>
<feature type="region of interest" description="Disordered" evidence="3">
    <location>
        <begin position="1"/>
        <end position="46"/>
    </location>
</feature>
<organism evidence="5 6">
    <name type="scientific">Fraxinus pennsylvanica</name>
    <dbReference type="NCBI Taxonomy" id="56036"/>
    <lineage>
        <taxon>Eukaryota</taxon>
        <taxon>Viridiplantae</taxon>
        <taxon>Streptophyta</taxon>
        <taxon>Embryophyta</taxon>
        <taxon>Tracheophyta</taxon>
        <taxon>Spermatophyta</taxon>
        <taxon>Magnoliopsida</taxon>
        <taxon>eudicotyledons</taxon>
        <taxon>Gunneridae</taxon>
        <taxon>Pentapetalae</taxon>
        <taxon>asterids</taxon>
        <taxon>lamiids</taxon>
        <taxon>Lamiales</taxon>
        <taxon>Oleaceae</taxon>
        <taxon>Oleeae</taxon>
        <taxon>Fraxinus</taxon>
    </lineage>
</organism>
<dbReference type="Gene3D" id="3.90.70.10">
    <property type="entry name" value="Cysteine proteinases"/>
    <property type="match status" value="2"/>
</dbReference>
<feature type="compositionally biased region" description="Low complexity" evidence="3">
    <location>
        <begin position="37"/>
        <end position="46"/>
    </location>
</feature>
<reference evidence="5" key="1">
    <citation type="submission" date="2023-05" db="EMBL/GenBank/DDBJ databases">
        <authorList>
            <person name="Huff M."/>
        </authorList>
    </citation>
    <scope>NUCLEOTIDE SEQUENCE</scope>
</reference>
<feature type="domain" description="C2H2-type" evidence="4">
    <location>
        <begin position="345"/>
        <end position="366"/>
    </location>
</feature>
<keyword evidence="1" id="KW-0833">Ubl conjugation pathway</keyword>
<dbReference type="InterPro" id="IPR006865">
    <property type="entry name" value="DUF629"/>
</dbReference>
<feature type="region of interest" description="Disordered" evidence="3">
    <location>
        <begin position="843"/>
        <end position="888"/>
    </location>
</feature>
<protein>
    <recommendedName>
        <fullName evidence="4">C2H2-type domain-containing protein</fullName>
    </recommendedName>
</protein>
<evidence type="ECO:0000313" key="5">
    <source>
        <dbReference type="EMBL" id="CAI9761074.1"/>
    </source>
</evidence>
<keyword evidence="2" id="KW-0378">Hydrolase</keyword>
<feature type="compositionally biased region" description="Basic and acidic residues" evidence="3">
    <location>
        <begin position="958"/>
        <end position="979"/>
    </location>
</feature>
<dbReference type="PANTHER" id="PTHR22975">
    <property type="entry name" value="UBIQUITIN SPECIFIC PROTEINASE"/>
    <property type="match status" value="1"/>
</dbReference>
<dbReference type="GO" id="GO:0016579">
    <property type="term" value="P:protein deubiquitination"/>
    <property type="evidence" value="ECO:0007669"/>
    <property type="project" value="InterPro"/>
</dbReference>
<dbReference type="Proteomes" id="UP000834106">
    <property type="component" value="Chromosome 5"/>
</dbReference>
<proteinExistence type="predicted"/>
<dbReference type="InterPro" id="IPR038765">
    <property type="entry name" value="Papain-like_cys_pep_sf"/>
</dbReference>
<dbReference type="Pfam" id="PF00443">
    <property type="entry name" value="UCH"/>
    <property type="match status" value="1"/>
</dbReference>
<dbReference type="Pfam" id="PF04780">
    <property type="entry name" value="DUF629"/>
    <property type="match status" value="1"/>
</dbReference>
<dbReference type="CDD" id="cd02257">
    <property type="entry name" value="Peptidase_C19"/>
    <property type="match status" value="1"/>
</dbReference>
<accession>A0AAD1Z1L4</accession>
<feature type="compositionally biased region" description="Basic and acidic residues" evidence="3">
    <location>
        <begin position="865"/>
        <end position="883"/>
    </location>
</feature>